<keyword evidence="2" id="KW-1185">Reference proteome</keyword>
<accession>A0A0K1Q7Q1</accession>
<dbReference type="RefSeq" id="WP_169928193.1">
    <property type="nucleotide sequence ID" value="NZ_CP012333.1"/>
</dbReference>
<evidence type="ECO:0000313" key="1">
    <source>
        <dbReference type="EMBL" id="AKV01692.1"/>
    </source>
</evidence>
<dbReference type="KEGG" id="llu:AKJ09_08355"/>
<dbReference type="PROSITE" id="PS51257">
    <property type="entry name" value="PROKAR_LIPOPROTEIN"/>
    <property type="match status" value="1"/>
</dbReference>
<evidence type="ECO:0008006" key="3">
    <source>
        <dbReference type="Google" id="ProtNLM"/>
    </source>
</evidence>
<reference evidence="1 2" key="1">
    <citation type="submission" date="2015-08" db="EMBL/GenBank/DDBJ databases">
        <authorList>
            <person name="Babu N.S."/>
            <person name="Beckwith C.J."/>
            <person name="Beseler K.G."/>
            <person name="Brison A."/>
            <person name="Carone J.V."/>
            <person name="Caskin T.P."/>
            <person name="Diamond M."/>
            <person name="Durham M.E."/>
            <person name="Foxe J.M."/>
            <person name="Go M."/>
            <person name="Henderson B.A."/>
            <person name="Jones I.B."/>
            <person name="McGettigan J.A."/>
            <person name="Micheletti S.J."/>
            <person name="Nasrallah M.E."/>
            <person name="Ortiz D."/>
            <person name="Piller C.R."/>
            <person name="Privatt S.R."/>
            <person name="Schneider S.L."/>
            <person name="Sharp S."/>
            <person name="Smith T.C."/>
            <person name="Stanton J.D."/>
            <person name="Ullery H.E."/>
            <person name="Wilson R.J."/>
            <person name="Serrano M.G."/>
            <person name="Buck G."/>
            <person name="Lee V."/>
            <person name="Wang Y."/>
            <person name="Carvalho R."/>
            <person name="Voegtly L."/>
            <person name="Shi R."/>
            <person name="Duckworth R."/>
            <person name="Johnson A."/>
            <person name="Loviza R."/>
            <person name="Walstead R."/>
            <person name="Shah Z."/>
            <person name="Kiflezghi M."/>
            <person name="Wade K."/>
            <person name="Ball S.L."/>
            <person name="Bradley K.W."/>
            <person name="Asai D.J."/>
            <person name="Bowman C.A."/>
            <person name="Russell D.A."/>
            <person name="Pope W.H."/>
            <person name="Jacobs-Sera D."/>
            <person name="Hendrix R.W."/>
            <person name="Hatfull G.F."/>
        </authorList>
    </citation>
    <scope>NUCLEOTIDE SEQUENCE [LARGE SCALE GENOMIC DNA]</scope>
    <source>
        <strain evidence="1 2">DSM 27648</strain>
    </source>
</reference>
<dbReference type="Proteomes" id="UP000064967">
    <property type="component" value="Chromosome"/>
</dbReference>
<gene>
    <name evidence="1" type="ORF">AKJ09_08355</name>
</gene>
<dbReference type="AlphaFoldDB" id="A0A0K1Q7Q1"/>
<proteinExistence type="predicted"/>
<dbReference type="EMBL" id="CP012333">
    <property type="protein sequence ID" value="AKV01692.1"/>
    <property type="molecule type" value="Genomic_DNA"/>
</dbReference>
<dbReference type="STRING" id="1391654.AKJ09_08355"/>
<sequence>MMRARLVALLATCIAQGCGGLRSPAPKAACDGDDFGMSLLASLWPILGARHGD</sequence>
<protein>
    <recommendedName>
        <fullName evidence="3">Lipoprotein</fullName>
    </recommendedName>
</protein>
<evidence type="ECO:0000313" key="2">
    <source>
        <dbReference type="Proteomes" id="UP000064967"/>
    </source>
</evidence>
<name>A0A0K1Q7Q1_9BACT</name>
<organism evidence="1 2">
    <name type="scientific">Labilithrix luteola</name>
    <dbReference type="NCBI Taxonomy" id="1391654"/>
    <lineage>
        <taxon>Bacteria</taxon>
        <taxon>Pseudomonadati</taxon>
        <taxon>Myxococcota</taxon>
        <taxon>Polyangia</taxon>
        <taxon>Polyangiales</taxon>
        <taxon>Labilitrichaceae</taxon>
        <taxon>Labilithrix</taxon>
    </lineage>
</organism>